<comment type="similarity">
    <text evidence="1">Belongs to the site-specific recombinase resolvase family.</text>
</comment>
<dbReference type="EMBL" id="AUWY01000034">
    <property type="protein sequence ID" value="EQB33517.1"/>
    <property type="molecule type" value="Genomic_DNA"/>
</dbReference>
<organism evidence="9 10">
    <name type="scientific">Sphingobium ummariense RL-3</name>
    <dbReference type="NCBI Taxonomy" id="1346791"/>
    <lineage>
        <taxon>Bacteria</taxon>
        <taxon>Pseudomonadati</taxon>
        <taxon>Pseudomonadota</taxon>
        <taxon>Alphaproteobacteria</taxon>
        <taxon>Sphingomonadales</taxon>
        <taxon>Sphingomonadaceae</taxon>
        <taxon>Sphingobium</taxon>
    </lineage>
</organism>
<dbReference type="PANTHER" id="PTHR30461:SF2">
    <property type="entry name" value="SERINE RECOMBINASE PINE-RELATED"/>
    <property type="match status" value="1"/>
</dbReference>
<dbReference type="GO" id="GO:0003677">
    <property type="term" value="F:DNA binding"/>
    <property type="evidence" value="ECO:0007669"/>
    <property type="project" value="UniProtKB-KW"/>
</dbReference>
<dbReference type="PANTHER" id="PTHR30461">
    <property type="entry name" value="DNA-INVERTASE FROM LAMBDOID PROPHAGE"/>
    <property type="match status" value="1"/>
</dbReference>
<dbReference type="AlphaFoldDB" id="T0J9I9"/>
<evidence type="ECO:0000256" key="5">
    <source>
        <dbReference type="ARBA" id="ARBA00023172"/>
    </source>
</evidence>
<dbReference type="InterPro" id="IPR050639">
    <property type="entry name" value="SSR_resolvase"/>
</dbReference>
<keyword evidence="3" id="KW-0230">DNA invertase</keyword>
<protein>
    <submittedName>
        <fullName evidence="9">DNA invertase</fullName>
    </submittedName>
</protein>
<dbReference type="eggNOG" id="COG1961">
    <property type="taxonomic scope" value="Bacteria"/>
</dbReference>
<comment type="caution">
    <text evidence="9">The sequence shown here is derived from an EMBL/GenBank/DDBJ whole genome shotgun (WGS) entry which is preliminary data.</text>
</comment>
<keyword evidence="2" id="KW-0229">DNA integration</keyword>
<evidence type="ECO:0000256" key="6">
    <source>
        <dbReference type="PIRSR" id="PIRSR606118-50"/>
    </source>
</evidence>
<dbReference type="CDD" id="cd00569">
    <property type="entry name" value="HTH_Hin_like"/>
    <property type="match status" value="1"/>
</dbReference>
<evidence type="ECO:0000313" key="10">
    <source>
        <dbReference type="Proteomes" id="UP000015523"/>
    </source>
</evidence>
<dbReference type="SUPFAM" id="SSF46689">
    <property type="entry name" value="Homeodomain-like"/>
    <property type="match status" value="1"/>
</dbReference>
<dbReference type="PROSITE" id="PS51736">
    <property type="entry name" value="RECOMBINASES_3"/>
    <property type="match status" value="1"/>
</dbReference>
<name>T0J9I9_9SPHN</name>
<dbReference type="STRING" id="1346791.M529_03720"/>
<evidence type="ECO:0000256" key="2">
    <source>
        <dbReference type="ARBA" id="ARBA00022908"/>
    </source>
</evidence>
<dbReference type="PATRIC" id="fig|1346791.3.peg.721"/>
<keyword evidence="10" id="KW-1185">Reference proteome</keyword>
<dbReference type="SMART" id="SM00857">
    <property type="entry name" value="Resolvase"/>
    <property type="match status" value="1"/>
</dbReference>
<dbReference type="GO" id="GO:0000150">
    <property type="term" value="F:DNA strand exchange activity"/>
    <property type="evidence" value="ECO:0007669"/>
    <property type="project" value="UniProtKB-KW"/>
</dbReference>
<dbReference type="GO" id="GO:0015074">
    <property type="term" value="P:DNA integration"/>
    <property type="evidence" value="ECO:0007669"/>
    <property type="project" value="UniProtKB-KW"/>
</dbReference>
<dbReference type="InterPro" id="IPR036162">
    <property type="entry name" value="Resolvase-like_N_sf"/>
</dbReference>
<evidence type="ECO:0000259" key="8">
    <source>
        <dbReference type="PROSITE" id="PS51736"/>
    </source>
</evidence>
<sequence>MLIGYARVSTDDQNLDLQIDALKAAGCEKLFTDEGVSGAAVFKPQLEAALAYARRDQDIVVVWRLDRLGRSVRDLIEVGARFSDMGLGFRSLKESMIDTTTASGRLFYHMLGAFAQFERDVMLERTEAGIKSAKAKGVRFGRPPTLSDAQWNIARELLDNDPPRTVSDIATLLNVSRQAIYRRLERDRSQVDAASSHQSV</sequence>
<evidence type="ECO:0000256" key="3">
    <source>
        <dbReference type="ARBA" id="ARBA00023100"/>
    </source>
</evidence>
<evidence type="ECO:0000256" key="7">
    <source>
        <dbReference type="PROSITE-ProRule" id="PRU10137"/>
    </source>
</evidence>
<dbReference type="PROSITE" id="PS00397">
    <property type="entry name" value="RECOMBINASES_1"/>
    <property type="match status" value="1"/>
</dbReference>
<dbReference type="RefSeq" id="WP_021316712.1">
    <property type="nucleotide sequence ID" value="NZ_AUWY01000034.1"/>
</dbReference>
<dbReference type="SUPFAM" id="SSF53041">
    <property type="entry name" value="Resolvase-like"/>
    <property type="match status" value="1"/>
</dbReference>
<dbReference type="Pfam" id="PF02796">
    <property type="entry name" value="HTH_7"/>
    <property type="match status" value="1"/>
</dbReference>
<dbReference type="Gene3D" id="3.40.50.1390">
    <property type="entry name" value="Resolvase, N-terminal catalytic domain"/>
    <property type="match status" value="1"/>
</dbReference>
<feature type="active site" description="O-(5'-phospho-DNA)-serine intermediate" evidence="6 7">
    <location>
        <position position="9"/>
    </location>
</feature>
<keyword evidence="4" id="KW-0238">DNA-binding</keyword>
<dbReference type="InterPro" id="IPR006118">
    <property type="entry name" value="Recombinase_CS"/>
</dbReference>
<dbReference type="InterPro" id="IPR009057">
    <property type="entry name" value="Homeodomain-like_sf"/>
</dbReference>
<evidence type="ECO:0000256" key="4">
    <source>
        <dbReference type="ARBA" id="ARBA00023125"/>
    </source>
</evidence>
<accession>T0J9I9</accession>
<evidence type="ECO:0000256" key="1">
    <source>
        <dbReference type="ARBA" id="ARBA00009913"/>
    </source>
</evidence>
<dbReference type="InterPro" id="IPR006119">
    <property type="entry name" value="Resolv_N"/>
</dbReference>
<dbReference type="InterPro" id="IPR006120">
    <property type="entry name" value="Resolvase_HTH_dom"/>
</dbReference>
<dbReference type="FunFam" id="3.40.50.1390:FF:000001">
    <property type="entry name" value="DNA recombinase"/>
    <property type="match status" value="1"/>
</dbReference>
<keyword evidence="5" id="KW-0233">DNA recombination</keyword>
<dbReference type="Gene3D" id="1.10.10.60">
    <property type="entry name" value="Homeodomain-like"/>
    <property type="match status" value="1"/>
</dbReference>
<dbReference type="Pfam" id="PF00239">
    <property type="entry name" value="Resolvase"/>
    <property type="match status" value="1"/>
</dbReference>
<reference evidence="9 10" key="1">
    <citation type="journal article" date="2013" name="Genome Announc.">
        <title>Draft Genome Sequence of Sphingobium ummariense Strain RL-3, a Hexachlorocyclohexane-Degrading Bacterium.</title>
        <authorList>
            <person name="Kohli P."/>
            <person name="Dua A."/>
            <person name="Sangwan N."/>
            <person name="Oldach P."/>
            <person name="Khurana J.P."/>
            <person name="Lal R."/>
        </authorList>
    </citation>
    <scope>NUCLEOTIDE SEQUENCE [LARGE SCALE GENOMIC DNA]</scope>
    <source>
        <strain evidence="9 10">RL-3</strain>
    </source>
</reference>
<dbReference type="Proteomes" id="UP000015523">
    <property type="component" value="Unassembled WGS sequence"/>
</dbReference>
<proteinExistence type="inferred from homology"/>
<dbReference type="CDD" id="cd03768">
    <property type="entry name" value="SR_ResInv"/>
    <property type="match status" value="1"/>
</dbReference>
<feature type="domain" description="Resolvase/invertase-type recombinase catalytic" evidence="8">
    <location>
        <begin position="1"/>
        <end position="137"/>
    </location>
</feature>
<evidence type="ECO:0000313" key="9">
    <source>
        <dbReference type="EMBL" id="EQB33517.1"/>
    </source>
</evidence>
<gene>
    <name evidence="9" type="ORF">M529_03720</name>
</gene>
<dbReference type="OrthoDB" id="114045at2"/>